<dbReference type="SUPFAM" id="SSF81901">
    <property type="entry name" value="HCP-like"/>
    <property type="match status" value="1"/>
</dbReference>
<evidence type="ECO:0000256" key="1">
    <source>
        <dbReference type="ARBA" id="ARBA00022737"/>
    </source>
</evidence>
<feature type="repeat" description="TPR" evidence="3">
    <location>
        <begin position="197"/>
        <end position="230"/>
    </location>
</feature>
<dbReference type="Pfam" id="PF25062">
    <property type="entry name" value="ARM_TT21_N"/>
    <property type="match status" value="1"/>
</dbReference>
<sequence length="481" mass="56083">MRKKEGISRLLQRYLSGHQEGRDAYFDADEIDSLLDSFEESDDYTYYDEVLALGLRLHPGNTDLQVRQCKSFVYNEDYESALALIETIAETDNQDLDMLRLECYVMQDSYDKVIGYTEKLIADKCEYLETIFEYIAPILGDAEMNKEAHDYINRGLMLFPDNMILKDELCYNLEIEGDIEKAIGICNELIDKNPYSNDYWFTLGRLYSISGDYEKAIEAFDFALTCDDSDEELKILKAYCLYMNENYEKAIEVYNEIATTDEIRARITPLLAECYVKLEDYEKAYDLLKEQLSRNGLQEDSSTYINYIRCCVETGREKEASENLMKASRLFPKNVRILSLLALTYLENGEEKKAVEVTDRLFNVLDKSDDKNQEDFESLFHAGQYLYMKGDIDKALQYYKKVFDANPKMPQMHLHLAMAYLAKGDLKHFGEHFRQTSPNEVFEYLKNSGLDFDKITDETNYKHIAPEDLVKEFLNNKDNNN</sequence>
<organism evidence="6 7">
    <name type="scientific">Parabacteroides acidifaciens</name>
    <dbReference type="NCBI Taxonomy" id="2290935"/>
    <lineage>
        <taxon>Bacteria</taxon>
        <taxon>Pseudomonadati</taxon>
        <taxon>Bacteroidota</taxon>
        <taxon>Bacteroidia</taxon>
        <taxon>Bacteroidales</taxon>
        <taxon>Tannerellaceae</taxon>
        <taxon>Parabacteroides</taxon>
    </lineage>
</organism>
<reference evidence="6 7" key="1">
    <citation type="submission" date="2018-07" db="EMBL/GenBank/DDBJ databases">
        <title>Parabacteroides acidifaciens nov. sp., isolated from human feces.</title>
        <authorList>
            <person name="Wang Y.J."/>
        </authorList>
    </citation>
    <scope>NUCLEOTIDE SEQUENCE [LARGE SCALE GENOMIC DNA]</scope>
    <source>
        <strain evidence="6 7">426-9</strain>
    </source>
</reference>
<evidence type="ECO:0000313" key="8">
    <source>
        <dbReference type="Proteomes" id="UP000629596"/>
    </source>
</evidence>
<dbReference type="RefSeq" id="WP_115497693.1">
    <property type="nucleotide sequence ID" value="NZ_JACRTI010000001.1"/>
</dbReference>
<proteinExistence type="predicted"/>
<keyword evidence="2 3" id="KW-0802">TPR repeat</keyword>
<feature type="repeat" description="TPR" evidence="3">
    <location>
        <begin position="376"/>
        <end position="409"/>
    </location>
</feature>
<keyword evidence="1" id="KW-0677">Repeat</keyword>
<evidence type="ECO:0000256" key="2">
    <source>
        <dbReference type="ARBA" id="ARBA00022803"/>
    </source>
</evidence>
<reference evidence="5 8" key="2">
    <citation type="submission" date="2020-08" db="EMBL/GenBank/DDBJ databases">
        <title>Genome public.</title>
        <authorList>
            <person name="Liu C."/>
            <person name="Sun Q."/>
        </authorList>
    </citation>
    <scope>NUCLEOTIDE SEQUENCE [LARGE SCALE GENOMIC DNA]</scope>
    <source>
        <strain evidence="5 8">426_9</strain>
    </source>
</reference>
<keyword evidence="8" id="KW-1185">Reference proteome</keyword>
<dbReference type="EMBL" id="QREV01000001">
    <property type="protein sequence ID" value="RDU51099.1"/>
    <property type="molecule type" value="Genomic_DNA"/>
</dbReference>
<evidence type="ECO:0000313" key="7">
    <source>
        <dbReference type="Proteomes" id="UP000256321"/>
    </source>
</evidence>
<dbReference type="SMART" id="SM00028">
    <property type="entry name" value="TPR"/>
    <property type="match status" value="6"/>
</dbReference>
<dbReference type="Proteomes" id="UP000256321">
    <property type="component" value="Unassembled WGS sequence"/>
</dbReference>
<evidence type="ECO:0000259" key="4">
    <source>
        <dbReference type="Pfam" id="PF25062"/>
    </source>
</evidence>
<comment type="caution">
    <text evidence="6">The sequence shown here is derived from an EMBL/GenBank/DDBJ whole genome shotgun (WGS) entry which is preliminary data.</text>
</comment>
<evidence type="ECO:0000313" key="5">
    <source>
        <dbReference type="EMBL" id="MBC8600146.1"/>
    </source>
</evidence>
<evidence type="ECO:0000313" key="6">
    <source>
        <dbReference type="EMBL" id="RDU51099.1"/>
    </source>
</evidence>
<evidence type="ECO:0000256" key="3">
    <source>
        <dbReference type="PROSITE-ProRule" id="PRU00339"/>
    </source>
</evidence>
<dbReference type="PANTHER" id="PTHR44186">
    <property type="match status" value="1"/>
</dbReference>
<dbReference type="Gene3D" id="1.25.40.10">
    <property type="entry name" value="Tetratricopeptide repeat domain"/>
    <property type="match status" value="2"/>
</dbReference>
<dbReference type="InterPro" id="IPR011990">
    <property type="entry name" value="TPR-like_helical_dom_sf"/>
</dbReference>
<dbReference type="AlphaFoldDB" id="A0A3D8HJE1"/>
<dbReference type="Proteomes" id="UP000629596">
    <property type="component" value="Unassembled WGS sequence"/>
</dbReference>
<dbReference type="EMBL" id="JACRTI010000001">
    <property type="protein sequence ID" value="MBC8600146.1"/>
    <property type="molecule type" value="Genomic_DNA"/>
</dbReference>
<dbReference type="PROSITE" id="PS50005">
    <property type="entry name" value="TPR"/>
    <property type="match status" value="2"/>
</dbReference>
<protein>
    <submittedName>
        <fullName evidence="6">Multidrug transporter</fullName>
    </submittedName>
    <submittedName>
        <fullName evidence="5">Tetratricopeptide repeat protein</fullName>
    </submittedName>
</protein>
<feature type="domain" description="Tetratricopeptide repeat protein 21A/21B N-terminal ARM repeat" evidence="4">
    <location>
        <begin position="211"/>
        <end position="425"/>
    </location>
</feature>
<dbReference type="InterPro" id="IPR019734">
    <property type="entry name" value="TPR_rpt"/>
</dbReference>
<gene>
    <name evidence="6" type="ORF">DWU89_00240</name>
    <name evidence="5" type="ORF">H8784_00240</name>
</gene>
<dbReference type="SUPFAM" id="SSF48452">
    <property type="entry name" value="TPR-like"/>
    <property type="match status" value="2"/>
</dbReference>
<name>A0A3D8HJE1_9BACT</name>
<accession>A0A3D8HJE1</accession>
<dbReference type="PANTHER" id="PTHR44186:SF1">
    <property type="entry name" value="BARDET-BIEDL SYNDROME 4 PROTEIN"/>
    <property type="match status" value="1"/>
</dbReference>
<dbReference type="InterPro" id="IPR056833">
    <property type="entry name" value="ARM_TT21_N"/>
</dbReference>